<dbReference type="AlphaFoldDB" id="A0A914Z571"/>
<evidence type="ECO:0000256" key="10">
    <source>
        <dbReference type="PROSITE-ProRule" id="PRU00221"/>
    </source>
</evidence>
<evidence type="ECO:0000256" key="9">
    <source>
        <dbReference type="ARBA" id="ARBA00023242"/>
    </source>
</evidence>
<dbReference type="GO" id="GO:0031080">
    <property type="term" value="C:nuclear pore outer ring"/>
    <property type="evidence" value="ECO:0007669"/>
    <property type="project" value="TreeGrafter"/>
</dbReference>
<feature type="compositionally biased region" description="Basic residues" evidence="11">
    <location>
        <begin position="630"/>
        <end position="641"/>
    </location>
</feature>
<evidence type="ECO:0000313" key="13">
    <source>
        <dbReference type="WBParaSite" id="PSU_v2.g7040.t1"/>
    </source>
</evidence>
<name>A0A914Z571_9BILA</name>
<dbReference type="InterPro" id="IPR036322">
    <property type="entry name" value="WD40_repeat_dom_sf"/>
</dbReference>
<feature type="compositionally biased region" description="Low complexity" evidence="11">
    <location>
        <begin position="295"/>
        <end position="305"/>
    </location>
</feature>
<accession>A0A914Z571</accession>
<dbReference type="Proteomes" id="UP000887577">
    <property type="component" value="Unplaced"/>
</dbReference>
<feature type="compositionally biased region" description="Low complexity" evidence="11">
    <location>
        <begin position="688"/>
        <end position="701"/>
    </location>
</feature>
<evidence type="ECO:0000313" key="12">
    <source>
        <dbReference type="Proteomes" id="UP000887577"/>
    </source>
</evidence>
<feature type="region of interest" description="Disordered" evidence="11">
    <location>
        <begin position="549"/>
        <end position="606"/>
    </location>
</feature>
<feature type="region of interest" description="Disordered" evidence="11">
    <location>
        <begin position="290"/>
        <end position="523"/>
    </location>
</feature>
<comment type="subcellular location">
    <subcellularLocation>
        <location evidence="2">Lysosome</location>
    </subcellularLocation>
    <subcellularLocation>
        <location evidence="1">Nucleus envelope</location>
    </subcellularLocation>
</comment>
<dbReference type="GO" id="GO:0015031">
    <property type="term" value="P:protein transport"/>
    <property type="evidence" value="ECO:0007669"/>
    <property type="project" value="UniProtKB-KW"/>
</dbReference>
<dbReference type="Gene3D" id="2.130.10.10">
    <property type="entry name" value="YVTN repeat-like/Quinoprotein amine dehydrogenase"/>
    <property type="match status" value="1"/>
</dbReference>
<evidence type="ECO:0000256" key="3">
    <source>
        <dbReference type="ARBA" id="ARBA00010102"/>
    </source>
</evidence>
<keyword evidence="9" id="KW-0539">Nucleus</keyword>
<dbReference type="Pfam" id="PF00400">
    <property type="entry name" value="WD40"/>
    <property type="match status" value="1"/>
</dbReference>
<keyword evidence="6" id="KW-0677">Repeat</keyword>
<feature type="compositionally biased region" description="Basic and acidic residues" evidence="11">
    <location>
        <begin position="675"/>
        <end position="686"/>
    </location>
</feature>
<dbReference type="PANTHER" id="PTHR11024">
    <property type="entry name" value="NUCLEAR PORE COMPLEX PROTEIN SEC13 / SEH1 FAMILY MEMBER"/>
    <property type="match status" value="1"/>
</dbReference>
<feature type="compositionally biased region" description="Polar residues" evidence="11">
    <location>
        <begin position="427"/>
        <end position="437"/>
    </location>
</feature>
<evidence type="ECO:0000256" key="2">
    <source>
        <dbReference type="ARBA" id="ARBA00004371"/>
    </source>
</evidence>
<dbReference type="InterPro" id="IPR037363">
    <property type="entry name" value="Sec13/Seh1_fam"/>
</dbReference>
<dbReference type="SMART" id="SM00320">
    <property type="entry name" value="WD40"/>
    <property type="match status" value="3"/>
</dbReference>
<feature type="compositionally biased region" description="Basic and acidic residues" evidence="11">
    <location>
        <begin position="642"/>
        <end position="653"/>
    </location>
</feature>
<dbReference type="InterPro" id="IPR015943">
    <property type="entry name" value="WD40/YVTN_repeat-like_dom_sf"/>
</dbReference>
<keyword evidence="8" id="KW-0458">Lysosome</keyword>
<dbReference type="GO" id="GO:0035859">
    <property type="term" value="C:Seh1-associated complex"/>
    <property type="evidence" value="ECO:0007669"/>
    <property type="project" value="TreeGrafter"/>
</dbReference>
<protein>
    <submittedName>
        <fullName evidence="13">Uncharacterized protein</fullName>
    </submittedName>
</protein>
<dbReference type="SUPFAM" id="SSF50978">
    <property type="entry name" value="WD40 repeat-like"/>
    <property type="match status" value="1"/>
</dbReference>
<dbReference type="PROSITE" id="PS50082">
    <property type="entry name" value="WD_REPEATS_2"/>
    <property type="match status" value="1"/>
</dbReference>
<dbReference type="WBParaSite" id="PSU_v2.g7040.t1">
    <property type="protein sequence ID" value="PSU_v2.g7040.t1"/>
    <property type="gene ID" value="PSU_v2.g7040"/>
</dbReference>
<dbReference type="GO" id="GO:0005198">
    <property type="term" value="F:structural molecule activity"/>
    <property type="evidence" value="ECO:0007669"/>
    <property type="project" value="InterPro"/>
</dbReference>
<evidence type="ECO:0000256" key="11">
    <source>
        <dbReference type="SAM" id="MobiDB-lite"/>
    </source>
</evidence>
<evidence type="ECO:0000256" key="7">
    <source>
        <dbReference type="ARBA" id="ARBA00022927"/>
    </source>
</evidence>
<proteinExistence type="inferred from homology"/>
<comment type="similarity">
    <text evidence="3">Belongs to the WD repeat SEC13 family.</text>
</comment>
<feature type="compositionally biased region" description="Polar residues" evidence="11">
    <location>
        <begin position="502"/>
        <end position="511"/>
    </location>
</feature>
<evidence type="ECO:0000256" key="1">
    <source>
        <dbReference type="ARBA" id="ARBA00004259"/>
    </source>
</evidence>
<keyword evidence="5 10" id="KW-0853">WD repeat</keyword>
<feature type="compositionally biased region" description="Basic and acidic residues" evidence="11">
    <location>
        <begin position="354"/>
        <end position="367"/>
    </location>
</feature>
<feature type="compositionally biased region" description="Basic and acidic residues" evidence="11">
    <location>
        <begin position="467"/>
        <end position="479"/>
    </location>
</feature>
<evidence type="ECO:0000256" key="5">
    <source>
        <dbReference type="ARBA" id="ARBA00022574"/>
    </source>
</evidence>
<keyword evidence="7" id="KW-0653">Protein transport</keyword>
<feature type="region of interest" description="Disordered" evidence="11">
    <location>
        <begin position="630"/>
        <end position="703"/>
    </location>
</feature>
<dbReference type="InterPro" id="IPR001680">
    <property type="entry name" value="WD40_rpt"/>
</dbReference>
<feature type="repeat" description="WD" evidence="10">
    <location>
        <begin position="750"/>
        <end position="782"/>
    </location>
</feature>
<dbReference type="GO" id="GO:0005764">
    <property type="term" value="C:lysosome"/>
    <property type="evidence" value="ECO:0007669"/>
    <property type="project" value="UniProtKB-SubCell"/>
</dbReference>
<feature type="compositionally biased region" description="Low complexity" evidence="11">
    <location>
        <begin position="654"/>
        <end position="670"/>
    </location>
</feature>
<keyword evidence="4" id="KW-0813">Transport</keyword>
<organism evidence="12 13">
    <name type="scientific">Panagrolaimus superbus</name>
    <dbReference type="NCBI Taxonomy" id="310955"/>
    <lineage>
        <taxon>Eukaryota</taxon>
        <taxon>Metazoa</taxon>
        <taxon>Ecdysozoa</taxon>
        <taxon>Nematoda</taxon>
        <taxon>Chromadorea</taxon>
        <taxon>Rhabditida</taxon>
        <taxon>Tylenchina</taxon>
        <taxon>Panagrolaimomorpha</taxon>
        <taxon>Panagrolaimoidea</taxon>
        <taxon>Panagrolaimidae</taxon>
        <taxon>Panagrolaimus</taxon>
    </lineage>
</organism>
<dbReference type="PANTHER" id="PTHR11024:SF3">
    <property type="entry name" value="NUCLEOPORIN SEH1"/>
    <property type="match status" value="1"/>
</dbReference>
<sequence length="815" mass="91172">MDPITAPPVRILQTSELKVCNHSDVVHHIEYDYYSRRLALVSSDKIVSIYTKLPHNRGWTKTGQFRVNGGATLRVRWANPVYGQIIATASFDGNIYIFQEHSKFNSTYSYSEMSLDNKGQLIISEWNQKTHIKSSPPTTITDLRFAPHYFGLLLGACNSKGEVHVYEAPSSLNLDTWIPVMKLQVFEYRCRAISFSTDRFNTVLMAACTDDDRSRADRQIAIFPYARTCDIGVEIPEITYICPYAGLNVPLPPTDLEFSPTGAYAFQRLAIAVGPCVVIYHINAILKTPNDEASDSPVSSLSESSANTVVRAPTISISAPKSEEEETAEHEDDTHNESDRPSRELKRKHSQSKPKPEKIETVKEKVPKKTVQFMIDSSASRAGAKSPVPRKPLEISSEPAKIKPSLKQPKPIQETDDEKTPIADLSYNFSEICQLSDATPDGEASVSDEISVPSPIPIPTKQSGGDDSPKIEERGREEEKAEDADSENSETPAPETKIESILNESKSNNSPTKKRQENPPIEIIQFRRVNRDIDQRTFYDDIDEDEVSASTIRQTVPPIIRPKPSIFGREDSTTPMMGRQDSRSYNRRRIERHSPDSQKAEAAAAATTILRKDSDIIKPPEQVAELIKRSVKAKGKKRRHHMGESDEHHKSLEDLASSLSSDSGNNHSISRTAKKQVENEKIEKSGKKSPSSPTTQKITTQYHDVDGRLSSASIIIRPSADTGETVPDKYQHEEDDLTKIKLISMRQAILRAGRAQVKKLSFNHTGTLITTVYSDGIVRVWKRINPTFWHCSSVIEPPIVKGREDLEVLPEGAYY</sequence>
<dbReference type="GO" id="GO:0034198">
    <property type="term" value="P:cellular response to amino acid starvation"/>
    <property type="evidence" value="ECO:0007669"/>
    <property type="project" value="TreeGrafter"/>
</dbReference>
<evidence type="ECO:0000256" key="6">
    <source>
        <dbReference type="ARBA" id="ARBA00022737"/>
    </source>
</evidence>
<reference evidence="13" key="1">
    <citation type="submission" date="2022-11" db="UniProtKB">
        <authorList>
            <consortium name="WormBaseParasite"/>
        </authorList>
    </citation>
    <scope>IDENTIFICATION</scope>
</reference>
<evidence type="ECO:0000256" key="8">
    <source>
        <dbReference type="ARBA" id="ARBA00023228"/>
    </source>
</evidence>
<evidence type="ECO:0000256" key="4">
    <source>
        <dbReference type="ARBA" id="ARBA00022448"/>
    </source>
</evidence>
<feature type="compositionally biased region" description="Basic and acidic residues" evidence="11">
    <location>
        <begin position="332"/>
        <end position="344"/>
    </location>
</feature>
<keyword evidence="12" id="KW-1185">Reference proteome</keyword>
<dbReference type="GO" id="GO:1904263">
    <property type="term" value="P:positive regulation of TORC1 signaling"/>
    <property type="evidence" value="ECO:0007669"/>
    <property type="project" value="TreeGrafter"/>
</dbReference>